<reference evidence="3" key="1">
    <citation type="submission" date="2014-06" db="EMBL/GenBank/DDBJ databases">
        <title>Key roles for freshwater Actinobacteria revealed by deep metagenomic sequencing.</title>
        <authorList>
            <person name="Ghai R."/>
            <person name="Mizuno C.M."/>
            <person name="Picazo A."/>
            <person name="Camacho A."/>
            <person name="Rodriguez-Valera F."/>
        </authorList>
    </citation>
    <scope>NUCLEOTIDE SEQUENCE</scope>
</reference>
<dbReference type="InterPro" id="IPR050272">
    <property type="entry name" value="Isochorismatase-like_hydrls"/>
</dbReference>
<accession>A0A094S9F8</accession>
<dbReference type="EMBL" id="JNSL01000142">
    <property type="protein sequence ID" value="KGA14613.1"/>
    <property type="molecule type" value="Genomic_DNA"/>
</dbReference>
<organism evidence="3">
    <name type="scientific">freshwater metagenome</name>
    <dbReference type="NCBI Taxonomy" id="449393"/>
    <lineage>
        <taxon>unclassified sequences</taxon>
        <taxon>metagenomes</taxon>
        <taxon>ecological metagenomes</taxon>
    </lineage>
</organism>
<dbReference type="PANTHER" id="PTHR43540:SF1">
    <property type="entry name" value="ISOCHORISMATASE HYDROLASE"/>
    <property type="match status" value="1"/>
</dbReference>
<dbReference type="InterPro" id="IPR000868">
    <property type="entry name" value="Isochorismatase-like_dom"/>
</dbReference>
<dbReference type="AlphaFoldDB" id="A0A094S9F8"/>
<dbReference type="Gene3D" id="3.40.50.850">
    <property type="entry name" value="Isochorismatase-like"/>
    <property type="match status" value="1"/>
</dbReference>
<dbReference type="PANTHER" id="PTHR43540">
    <property type="entry name" value="PEROXYUREIDOACRYLATE/UREIDOACRYLATE AMIDOHYDROLASE-RELATED"/>
    <property type="match status" value="1"/>
</dbReference>
<sequence length="207" mass="22369">MTQAFSNAGYGQGEVGWGTRPAIVAVDFQMAFCDPKYALGRSDHAQRAITNAARLFPAARAAGIPIIHTAVAWAHDTEFARWKVPALRDIHPGSYEAKIHPDLWDDNDVYILKRFPSAFFGTDLSSILTTNSIDTVLVTGVTTSGCVRATIVDSFSYGFRTIAIDDACGDQDSGPHDANMQDVGRRYADVIQTDEAISKIASLAAIS</sequence>
<proteinExistence type="predicted"/>
<protein>
    <recommendedName>
        <fullName evidence="2">Isochorismatase-like domain-containing protein</fullName>
    </recommendedName>
</protein>
<comment type="caution">
    <text evidence="3">The sequence shown here is derived from an EMBL/GenBank/DDBJ whole genome shotgun (WGS) entry which is preliminary data.</text>
</comment>
<name>A0A094S9F8_9ZZZZ</name>
<dbReference type="Pfam" id="PF00857">
    <property type="entry name" value="Isochorismatase"/>
    <property type="match status" value="1"/>
</dbReference>
<dbReference type="GO" id="GO:0016787">
    <property type="term" value="F:hydrolase activity"/>
    <property type="evidence" value="ECO:0007669"/>
    <property type="project" value="UniProtKB-KW"/>
</dbReference>
<evidence type="ECO:0000313" key="3">
    <source>
        <dbReference type="EMBL" id="KGA14613.1"/>
    </source>
</evidence>
<evidence type="ECO:0000256" key="1">
    <source>
        <dbReference type="ARBA" id="ARBA00022801"/>
    </source>
</evidence>
<evidence type="ECO:0000259" key="2">
    <source>
        <dbReference type="Pfam" id="PF00857"/>
    </source>
</evidence>
<dbReference type="SUPFAM" id="SSF52499">
    <property type="entry name" value="Isochorismatase-like hydrolases"/>
    <property type="match status" value="1"/>
</dbReference>
<dbReference type="InterPro" id="IPR036380">
    <property type="entry name" value="Isochorismatase-like_sf"/>
</dbReference>
<keyword evidence="1" id="KW-0378">Hydrolase</keyword>
<gene>
    <name evidence="3" type="ORF">GM51_16880</name>
</gene>
<feature type="domain" description="Isochorismatase-like" evidence="2">
    <location>
        <begin position="22"/>
        <end position="195"/>
    </location>
</feature>